<reference evidence="3" key="1">
    <citation type="submission" date="2011-04" db="EMBL/GenBank/DDBJ databases">
        <title>The complete genome of Thermodesulfatator indicus DSM 15286.</title>
        <authorList>
            <person name="Lucas S."/>
            <person name="Copeland A."/>
            <person name="Lapidus A."/>
            <person name="Bruce D."/>
            <person name="Goodwin L."/>
            <person name="Pitluck S."/>
            <person name="Peters L."/>
            <person name="Kyrpides N."/>
            <person name="Mavromatis K."/>
            <person name="Pagani I."/>
            <person name="Ivanova N."/>
            <person name="Saunders L."/>
            <person name="Detter J.C."/>
            <person name="Tapia R."/>
            <person name="Han C."/>
            <person name="Land M."/>
            <person name="Hauser L."/>
            <person name="Markowitz V."/>
            <person name="Cheng J.-F."/>
            <person name="Hugenholtz P."/>
            <person name="Woyke T."/>
            <person name="Wu D."/>
            <person name="Spring S."/>
            <person name="Schroeder M."/>
            <person name="Brambilla E."/>
            <person name="Klenk H.-P."/>
            <person name="Eisen J.A."/>
        </authorList>
    </citation>
    <scope>NUCLEOTIDE SEQUENCE [LARGE SCALE GENOMIC DNA]</scope>
    <source>
        <strain evidence="3">DSM 15286 / JCM 11887 / CIR29812</strain>
    </source>
</reference>
<organism evidence="2 3">
    <name type="scientific">Thermodesulfatator indicus (strain DSM 15286 / JCM 11887 / CIR29812)</name>
    <dbReference type="NCBI Taxonomy" id="667014"/>
    <lineage>
        <taxon>Bacteria</taxon>
        <taxon>Pseudomonadati</taxon>
        <taxon>Thermodesulfobacteriota</taxon>
        <taxon>Thermodesulfobacteria</taxon>
        <taxon>Thermodesulfobacteriales</taxon>
        <taxon>Thermodesulfatatoraceae</taxon>
        <taxon>Thermodesulfatator</taxon>
    </lineage>
</organism>
<proteinExistence type="predicted"/>
<evidence type="ECO:0000313" key="2">
    <source>
        <dbReference type="EMBL" id="AEH45140.1"/>
    </source>
</evidence>
<dbReference type="PATRIC" id="fig|667014.3.peg.1309"/>
<dbReference type="HOGENOM" id="CLU_839205_0_0_0"/>
<dbReference type="RefSeq" id="WP_013907882.1">
    <property type="nucleotide sequence ID" value="NC_015681.1"/>
</dbReference>
<dbReference type="EMBL" id="CP002683">
    <property type="protein sequence ID" value="AEH45140.1"/>
    <property type="molecule type" value="Genomic_DNA"/>
</dbReference>
<feature type="transmembrane region" description="Helical" evidence="1">
    <location>
        <begin position="7"/>
        <end position="28"/>
    </location>
</feature>
<keyword evidence="1" id="KW-1133">Transmembrane helix</keyword>
<protein>
    <submittedName>
        <fullName evidence="2">Uncharacterized protein</fullName>
    </submittedName>
</protein>
<keyword evidence="3" id="KW-1185">Reference proteome</keyword>
<evidence type="ECO:0000313" key="3">
    <source>
        <dbReference type="Proteomes" id="UP000006793"/>
    </source>
</evidence>
<dbReference type="InParanoid" id="F8A912"/>
<reference evidence="2 3" key="2">
    <citation type="journal article" date="2012" name="Stand. Genomic Sci.">
        <title>Complete genome sequence of the thermophilic sulfate-reducing ocean bacterium Thermodesulfatator indicus type strain (CIR29812(T)).</title>
        <authorList>
            <person name="Anderson I."/>
            <person name="Saunders E."/>
            <person name="Lapidus A."/>
            <person name="Nolan M."/>
            <person name="Lucas S."/>
            <person name="Tice H."/>
            <person name="Del Rio T.G."/>
            <person name="Cheng J.F."/>
            <person name="Han C."/>
            <person name="Tapia R."/>
            <person name="Goodwin L.A."/>
            <person name="Pitluck S."/>
            <person name="Liolios K."/>
            <person name="Mavromatis K."/>
            <person name="Pagani I."/>
            <person name="Ivanova N."/>
            <person name="Mikhailova N."/>
            <person name="Pati A."/>
            <person name="Chen A."/>
            <person name="Palaniappan K."/>
            <person name="Land M."/>
            <person name="Hauser L."/>
            <person name="Jeffries C.D."/>
            <person name="Chang Y.J."/>
            <person name="Brambilla E.M."/>
            <person name="Rohde M."/>
            <person name="Spring S."/>
            <person name="Goker M."/>
            <person name="Detter J.C."/>
            <person name="Woyke T."/>
            <person name="Bristow J."/>
            <person name="Eisen J.A."/>
            <person name="Markowitz V."/>
            <person name="Hugenholtz P."/>
            <person name="Kyrpides N.C."/>
            <person name="Klenk H.P."/>
        </authorList>
    </citation>
    <scope>NUCLEOTIDE SEQUENCE [LARGE SCALE GENOMIC DNA]</scope>
    <source>
        <strain evidence="3">DSM 15286 / JCM 11887 / CIR29812</strain>
    </source>
</reference>
<dbReference type="KEGG" id="tid:Thein_1272"/>
<accession>F8A912</accession>
<dbReference type="AlphaFoldDB" id="F8A912"/>
<keyword evidence="1" id="KW-0472">Membrane</keyword>
<dbReference type="STRING" id="667014.Thein_1272"/>
<gene>
    <name evidence="2" type="ordered locus">Thein_1272</name>
</gene>
<evidence type="ECO:0000256" key="1">
    <source>
        <dbReference type="SAM" id="Phobius"/>
    </source>
</evidence>
<dbReference type="PaxDb" id="667014-Thein_1272"/>
<sequence>MKNKKTTAWIGFAGAIIAALIGGLFMLYTKNGSSNSISIKVKNSKQTPIAIGNQNQISIENKIINKAKKIAIIDVIKDKELHLGDNVYPSTYGVSYNPLQQDIYPQGVRGIIYYDKKNKVFLSDSDRPTILGQLLVNFIEQRIRKIDFSCYWWVHAFNVENKEYKDLIKKAKNDPSVYMLGSTILVAKNRHWGNFYERYAAVGIARKINFVSELERAGINPKNKEKLKLRIILRAYHGGIRKGQPENFVVQINNFVQVIPSISRYMRDPEEISLEIPIDEVYFDKGNVLFLYVLPWVEERPQLILDGKVKKPAHFRDVGVTLLQIKIYEDV</sequence>
<keyword evidence="1" id="KW-0812">Transmembrane</keyword>
<name>F8A912_THEID</name>
<dbReference type="Proteomes" id="UP000006793">
    <property type="component" value="Chromosome"/>
</dbReference>